<dbReference type="Proteomes" id="UP000199138">
    <property type="component" value="Unassembled WGS sequence"/>
</dbReference>
<keyword evidence="4 7" id="KW-1133">Transmembrane helix</keyword>
<dbReference type="AlphaFoldDB" id="A0A1I7FLX4"/>
<dbReference type="PANTHER" id="PTHR30572">
    <property type="entry name" value="MEMBRANE COMPONENT OF TRANSPORTER-RELATED"/>
    <property type="match status" value="1"/>
</dbReference>
<name>A0A1I7FLX4_9FLAO</name>
<evidence type="ECO:0000256" key="4">
    <source>
        <dbReference type="ARBA" id="ARBA00022989"/>
    </source>
</evidence>
<comment type="similarity">
    <text evidence="6">Belongs to the ABC-4 integral membrane protein family.</text>
</comment>
<gene>
    <name evidence="10" type="ORF">SAMN05216480_10212</name>
</gene>
<keyword evidence="2" id="KW-1003">Cell membrane</keyword>
<dbReference type="GO" id="GO:0005886">
    <property type="term" value="C:plasma membrane"/>
    <property type="evidence" value="ECO:0007669"/>
    <property type="project" value="UniProtKB-SubCell"/>
</dbReference>
<keyword evidence="5 7" id="KW-0472">Membrane</keyword>
<dbReference type="InterPro" id="IPR003838">
    <property type="entry name" value="ABC3_permease_C"/>
</dbReference>
<dbReference type="InterPro" id="IPR050250">
    <property type="entry name" value="Macrolide_Exporter_MacB"/>
</dbReference>
<protein>
    <submittedName>
        <fullName evidence="10">Putative ABC transport system permease protein</fullName>
    </submittedName>
</protein>
<evidence type="ECO:0000259" key="8">
    <source>
        <dbReference type="Pfam" id="PF02687"/>
    </source>
</evidence>
<evidence type="ECO:0000256" key="1">
    <source>
        <dbReference type="ARBA" id="ARBA00004651"/>
    </source>
</evidence>
<dbReference type="InterPro" id="IPR025857">
    <property type="entry name" value="MacB_PCD"/>
</dbReference>
<accession>A0A1I7FLX4</accession>
<evidence type="ECO:0000256" key="6">
    <source>
        <dbReference type="ARBA" id="ARBA00038076"/>
    </source>
</evidence>
<feature type="transmembrane region" description="Helical" evidence="7">
    <location>
        <begin position="290"/>
        <end position="315"/>
    </location>
</feature>
<comment type="subcellular location">
    <subcellularLocation>
        <location evidence="1">Cell membrane</location>
        <topology evidence="1">Multi-pass membrane protein</topology>
    </subcellularLocation>
</comment>
<dbReference type="RefSeq" id="WP_093023502.1">
    <property type="nucleotide sequence ID" value="NZ_FPBK01000002.1"/>
</dbReference>
<dbReference type="OrthoDB" id="9770036at2"/>
<proteinExistence type="inferred from homology"/>
<dbReference type="Pfam" id="PF02687">
    <property type="entry name" value="FtsX"/>
    <property type="match status" value="1"/>
</dbReference>
<evidence type="ECO:0000256" key="5">
    <source>
        <dbReference type="ARBA" id="ARBA00023136"/>
    </source>
</evidence>
<evidence type="ECO:0000313" key="10">
    <source>
        <dbReference type="EMBL" id="SFU37155.1"/>
    </source>
</evidence>
<dbReference type="GO" id="GO:0022857">
    <property type="term" value="F:transmembrane transporter activity"/>
    <property type="evidence" value="ECO:0007669"/>
    <property type="project" value="TreeGrafter"/>
</dbReference>
<dbReference type="EMBL" id="FPBK01000002">
    <property type="protein sequence ID" value="SFU37155.1"/>
    <property type="molecule type" value="Genomic_DNA"/>
</dbReference>
<feature type="transmembrane region" description="Helical" evidence="7">
    <location>
        <begin position="21"/>
        <end position="48"/>
    </location>
</feature>
<feature type="domain" description="MacB-like periplasmic core" evidence="9">
    <location>
        <begin position="24"/>
        <end position="237"/>
    </location>
</feature>
<evidence type="ECO:0000256" key="3">
    <source>
        <dbReference type="ARBA" id="ARBA00022692"/>
    </source>
</evidence>
<reference evidence="11" key="1">
    <citation type="submission" date="2016-10" db="EMBL/GenBank/DDBJ databases">
        <authorList>
            <person name="Varghese N."/>
            <person name="Submissions S."/>
        </authorList>
    </citation>
    <scope>NUCLEOTIDE SEQUENCE [LARGE SCALE GENOMIC DNA]</scope>
    <source>
        <strain evidence="11">CGMCC 1.12333</strain>
    </source>
</reference>
<evidence type="ECO:0000256" key="7">
    <source>
        <dbReference type="SAM" id="Phobius"/>
    </source>
</evidence>
<feature type="transmembrane region" description="Helical" evidence="7">
    <location>
        <begin position="377"/>
        <end position="397"/>
    </location>
</feature>
<dbReference type="Pfam" id="PF12704">
    <property type="entry name" value="MacB_PCD"/>
    <property type="match status" value="1"/>
</dbReference>
<sequence length="414" mass="45017">MKFTQVSENIKIAFDAIKSQALRTILTVMIISLGITALVGILSIVSALENTLSSDFASMGANTFNLSRYDTDFRAQGSGETQKINPIISYAQASDFKEKFTTPFAQTSVSFYGTSTAEVKYESEKTDPEVSVIGADENFISNSGLEIEDGRDFYPTDISNNVNVCVLGSSFRDKLFKDINPIGKIISIRGNKFKVIGILKEKGSTFGNNQDNRVIIPLQLARSIYTLANVNYSVSVRISKKEFLNSSIDNAIITFRNIRGLSPIEDSNFGIRRSDDLINRIGNITGGLTFAGAIIGFITIFGSSIALLNIMLVSVTERTREIGIRKALGAKKISIVLQFFVETALVAQLGALVGITFGVIIGFYVSKIAGFDFIIPWSAAVWAIVISAIVAIISGVYPAIKAAKLDPVEALRYE</sequence>
<evidence type="ECO:0000256" key="2">
    <source>
        <dbReference type="ARBA" id="ARBA00022475"/>
    </source>
</evidence>
<evidence type="ECO:0000259" key="9">
    <source>
        <dbReference type="Pfam" id="PF12704"/>
    </source>
</evidence>
<organism evidence="10 11">
    <name type="scientific">Pustulibacterium marinum</name>
    <dbReference type="NCBI Taxonomy" id="1224947"/>
    <lineage>
        <taxon>Bacteria</taxon>
        <taxon>Pseudomonadati</taxon>
        <taxon>Bacteroidota</taxon>
        <taxon>Flavobacteriia</taxon>
        <taxon>Flavobacteriales</taxon>
        <taxon>Flavobacteriaceae</taxon>
        <taxon>Pustulibacterium</taxon>
    </lineage>
</organism>
<keyword evidence="3 7" id="KW-0812">Transmembrane</keyword>
<feature type="transmembrane region" description="Helical" evidence="7">
    <location>
        <begin position="336"/>
        <end position="365"/>
    </location>
</feature>
<feature type="domain" description="ABC3 transporter permease C-terminal" evidence="8">
    <location>
        <begin position="294"/>
        <end position="407"/>
    </location>
</feature>
<dbReference type="PANTHER" id="PTHR30572:SF4">
    <property type="entry name" value="ABC TRANSPORTER PERMEASE YTRF"/>
    <property type="match status" value="1"/>
</dbReference>
<evidence type="ECO:0000313" key="11">
    <source>
        <dbReference type="Proteomes" id="UP000199138"/>
    </source>
</evidence>
<dbReference type="STRING" id="1224947.SAMN05216480_10212"/>
<keyword evidence="11" id="KW-1185">Reference proteome</keyword>